<proteinExistence type="inferred from homology"/>
<dbReference type="Gene3D" id="3.40.50.720">
    <property type="entry name" value="NAD(P)-binding Rossmann-like Domain"/>
    <property type="match status" value="1"/>
</dbReference>
<evidence type="ECO:0000313" key="5">
    <source>
        <dbReference type="Proteomes" id="UP001295684"/>
    </source>
</evidence>
<dbReference type="InterPro" id="IPR001509">
    <property type="entry name" value="Epimerase_deHydtase"/>
</dbReference>
<reference evidence="4" key="1">
    <citation type="submission" date="2023-07" db="EMBL/GenBank/DDBJ databases">
        <authorList>
            <consortium name="AG Swart"/>
            <person name="Singh M."/>
            <person name="Singh A."/>
            <person name="Seah K."/>
            <person name="Emmerich C."/>
        </authorList>
    </citation>
    <scope>NUCLEOTIDE SEQUENCE</scope>
    <source>
        <strain evidence="4">DP1</strain>
    </source>
</reference>
<comment type="similarity">
    <text evidence="2">Belongs to the NAD(P)-dependent epimerase/dehydratase family. Dihydroflavonol-4-reductase subfamily.</text>
</comment>
<protein>
    <recommendedName>
        <fullName evidence="3">NAD-dependent epimerase/dehydratase domain-containing protein</fullName>
    </recommendedName>
</protein>
<dbReference type="SUPFAM" id="SSF51735">
    <property type="entry name" value="NAD(P)-binding Rossmann-fold domains"/>
    <property type="match status" value="1"/>
</dbReference>
<accession>A0AAD1XD07</accession>
<dbReference type="InterPro" id="IPR050425">
    <property type="entry name" value="NAD(P)_dehydrat-like"/>
</dbReference>
<evidence type="ECO:0000313" key="4">
    <source>
        <dbReference type="EMBL" id="CAI2369850.1"/>
    </source>
</evidence>
<evidence type="ECO:0000256" key="1">
    <source>
        <dbReference type="ARBA" id="ARBA00023002"/>
    </source>
</evidence>
<dbReference type="AlphaFoldDB" id="A0AAD1XD07"/>
<name>A0AAD1XD07_EUPCR</name>
<comment type="caution">
    <text evidence="4">The sequence shown here is derived from an EMBL/GenBank/DDBJ whole genome shotgun (WGS) entry which is preliminary data.</text>
</comment>
<dbReference type="PANTHER" id="PTHR10366:SF564">
    <property type="entry name" value="STEROL-4-ALPHA-CARBOXYLATE 3-DEHYDROGENASE, DECARBOXYLATING"/>
    <property type="match status" value="1"/>
</dbReference>
<evidence type="ECO:0000256" key="2">
    <source>
        <dbReference type="ARBA" id="ARBA00023445"/>
    </source>
</evidence>
<feature type="domain" description="NAD-dependent epimerase/dehydratase" evidence="3">
    <location>
        <begin position="8"/>
        <end position="288"/>
    </location>
</feature>
<keyword evidence="5" id="KW-1185">Reference proteome</keyword>
<gene>
    <name evidence="4" type="ORF">ECRASSUSDP1_LOCUS11154</name>
</gene>
<dbReference type="EMBL" id="CAMPGE010011008">
    <property type="protein sequence ID" value="CAI2369850.1"/>
    <property type="molecule type" value="Genomic_DNA"/>
</dbReference>
<dbReference type="Proteomes" id="UP001295684">
    <property type="component" value="Unassembled WGS sequence"/>
</dbReference>
<organism evidence="4 5">
    <name type="scientific">Euplotes crassus</name>
    <dbReference type="NCBI Taxonomy" id="5936"/>
    <lineage>
        <taxon>Eukaryota</taxon>
        <taxon>Sar</taxon>
        <taxon>Alveolata</taxon>
        <taxon>Ciliophora</taxon>
        <taxon>Intramacronucleata</taxon>
        <taxon>Spirotrichea</taxon>
        <taxon>Hypotrichia</taxon>
        <taxon>Euplotida</taxon>
        <taxon>Euplotidae</taxon>
        <taxon>Moneuplotes</taxon>
    </lineage>
</organism>
<dbReference type="Pfam" id="PF01370">
    <property type="entry name" value="Epimerase"/>
    <property type="match status" value="1"/>
</dbReference>
<dbReference type="InterPro" id="IPR036291">
    <property type="entry name" value="NAD(P)-bd_dom_sf"/>
</dbReference>
<sequence length="387" mass="44518">MQRSKKVVCLLGSTGFLGTTIVKRWHKSPSFRAKYEIRAIYRGEKSNWPKVFNRVFTEERKSMEEDEEESLINTQSYKGDLDKFAEFCRPISDINNKDDLKRVIQGSNFVIHCAGSYPEKCEEDKDELERTNVQGLETVLEVCLEINEESGAPDVPRIERLIYTSDLSTIVDYDNFESFTEESPLIDLNSKLITEYTRSKIRCEKLLEHIGDEERAEALPVVILRPANMIGRFIVEKKFTSGEFMKKMLYGMFPGVPDIEIHLVHVDHVADAHLCALDSRKVPANRAYCLYDGKIKSDYISEYAKSCDWQENKRKKKYEGFHPSCLSISKLTCRLASIFVPEAKVILKKWGKKLEPNFAVSDRVFASCKVDSERAIIQMCDDIIESN</sequence>
<keyword evidence="1" id="KW-0560">Oxidoreductase</keyword>
<dbReference type="GO" id="GO:0016616">
    <property type="term" value="F:oxidoreductase activity, acting on the CH-OH group of donors, NAD or NADP as acceptor"/>
    <property type="evidence" value="ECO:0007669"/>
    <property type="project" value="TreeGrafter"/>
</dbReference>
<dbReference type="PANTHER" id="PTHR10366">
    <property type="entry name" value="NAD DEPENDENT EPIMERASE/DEHYDRATASE"/>
    <property type="match status" value="1"/>
</dbReference>
<evidence type="ECO:0000259" key="3">
    <source>
        <dbReference type="Pfam" id="PF01370"/>
    </source>
</evidence>